<keyword evidence="10" id="KW-1015">Disulfide bond</keyword>
<dbReference type="SMART" id="SM00636">
    <property type="entry name" value="Glyco_18"/>
    <property type="match status" value="1"/>
</dbReference>
<dbReference type="SUPFAM" id="SSF51445">
    <property type="entry name" value="(Trans)glycosidases"/>
    <property type="match status" value="1"/>
</dbReference>
<dbReference type="GO" id="GO:0005576">
    <property type="term" value="C:extracellular region"/>
    <property type="evidence" value="ECO:0007669"/>
    <property type="project" value="UniProtKB-SubCell"/>
</dbReference>
<dbReference type="InterPro" id="IPR036508">
    <property type="entry name" value="Chitin-bd_dom_sf"/>
</dbReference>
<protein>
    <recommendedName>
        <fullName evidence="4">chitinase</fullName>
        <ecNumber evidence="4">3.2.1.14</ecNumber>
    </recommendedName>
</protein>
<dbReference type="GO" id="GO:0008061">
    <property type="term" value="F:chitin binding"/>
    <property type="evidence" value="ECO:0007669"/>
    <property type="project" value="UniProtKB-KW"/>
</dbReference>
<evidence type="ECO:0000256" key="13">
    <source>
        <dbReference type="ARBA" id="ARBA00023326"/>
    </source>
</evidence>
<evidence type="ECO:0000256" key="10">
    <source>
        <dbReference type="ARBA" id="ARBA00023157"/>
    </source>
</evidence>
<dbReference type="GeneTree" id="ENSGT00940000154557"/>
<dbReference type="InterPro" id="IPR011583">
    <property type="entry name" value="Chitinase_II/V-like_cat"/>
</dbReference>
<sequence length="495" mass="55398">MLISSPTCCNLLLNIYQIGGGFCIFFPGLSLLMCLQIASSTKLVCYFTNWSQYRPGVGKYLPDSVDPFLCTHLIYAFSAISETNELKTHEWNDVVFYRAFNGLKNRNPQLKTLLSVGGFYAGTSPFHTMAATPASRQVFIQSAIRFLRQHGFDGLDLDWEYPGHNGETEDKRKFTLLCKELLEAFKNEVVGTRRPRLLLSAAVAAGQEIINRGYEIAEVSRYLDFINVMTYRFHGSSDSILGHNSPLFTSSALPDRFKDYNVDFAMRYWRDNGAPAEKLLVGFPAFARTYIKSSEAHGVGAPSRGAGSAGLYTREMGILSYYEVCTFLQGAITHWVDQQRVPYAVKGNEWVGFDNRQSFRIKAQYVKNNHFGGAFVWSLDLDDFGGHFCNQGNYPLIRSLRSFLDSGKQCSTMSPSQSCCVPTPPPVIPTGGPNTNSTTTRAPSGSGFCVGKVDGLYKNENDRNTFYQCVAGLTYVQRCQPNLVYNEYCQCCINW</sequence>
<comment type="similarity">
    <text evidence="3">Belongs to the glycosyl hydrolase 18 family. Chitinase class II subfamily.</text>
</comment>
<evidence type="ECO:0000256" key="8">
    <source>
        <dbReference type="ARBA" id="ARBA00022801"/>
    </source>
</evidence>
<dbReference type="Pfam" id="PF01607">
    <property type="entry name" value="CBM_14"/>
    <property type="match status" value="1"/>
</dbReference>
<dbReference type="Gene3D" id="3.20.20.80">
    <property type="entry name" value="Glycosidases"/>
    <property type="match status" value="2"/>
</dbReference>
<reference evidence="17" key="2">
    <citation type="submission" date="2025-09" db="UniProtKB">
        <authorList>
            <consortium name="Ensembl"/>
        </authorList>
    </citation>
    <scope>IDENTIFICATION</scope>
</reference>
<proteinExistence type="inferred from homology"/>
<evidence type="ECO:0000256" key="9">
    <source>
        <dbReference type="ARBA" id="ARBA00023024"/>
    </source>
</evidence>
<dbReference type="PROSITE" id="PS01095">
    <property type="entry name" value="GH18_1"/>
    <property type="match status" value="1"/>
</dbReference>
<dbReference type="FunFam" id="3.10.50.10:FF:000001">
    <property type="entry name" value="Chitinase 3-like 1"/>
    <property type="match status" value="1"/>
</dbReference>
<dbReference type="InterPro" id="IPR029070">
    <property type="entry name" value="Chitinase_insertion_sf"/>
</dbReference>
<dbReference type="PANTHER" id="PTHR11177">
    <property type="entry name" value="CHITINASE"/>
    <property type="match status" value="1"/>
</dbReference>
<evidence type="ECO:0000256" key="14">
    <source>
        <dbReference type="SAM" id="Phobius"/>
    </source>
</evidence>
<keyword evidence="12" id="KW-0326">Glycosidase</keyword>
<keyword evidence="9" id="KW-0146">Chitin degradation</keyword>
<organism evidence="17 18">
    <name type="scientific">Kryptolebias marmoratus</name>
    <name type="common">Mangrove killifish</name>
    <name type="synonym">Rivulus marmoratus</name>
    <dbReference type="NCBI Taxonomy" id="37003"/>
    <lineage>
        <taxon>Eukaryota</taxon>
        <taxon>Metazoa</taxon>
        <taxon>Chordata</taxon>
        <taxon>Craniata</taxon>
        <taxon>Vertebrata</taxon>
        <taxon>Euteleostomi</taxon>
        <taxon>Actinopterygii</taxon>
        <taxon>Neopterygii</taxon>
        <taxon>Teleostei</taxon>
        <taxon>Neoteleostei</taxon>
        <taxon>Acanthomorphata</taxon>
        <taxon>Ovalentaria</taxon>
        <taxon>Atherinomorphae</taxon>
        <taxon>Cyprinodontiformes</taxon>
        <taxon>Rivulidae</taxon>
        <taxon>Kryptolebias</taxon>
    </lineage>
</organism>
<keyword evidence="14" id="KW-0812">Transmembrane</keyword>
<dbReference type="InterPro" id="IPR002557">
    <property type="entry name" value="Chitin-bd_dom"/>
</dbReference>
<evidence type="ECO:0000259" key="15">
    <source>
        <dbReference type="PROSITE" id="PS50940"/>
    </source>
</evidence>
<dbReference type="FunFam" id="3.20.20.80:FF:000081">
    <property type="entry name" value="Chitinase 1"/>
    <property type="match status" value="2"/>
</dbReference>
<accession>A0A3Q3A6S9</accession>
<comment type="subcellular location">
    <subcellularLocation>
        <location evidence="2">Secreted</location>
    </subcellularLocation>
</comment>
<dbReference type="Ensembl" id="ENSKMAT00000012243.1">
    <property type="protein sequence ID" value="ENSKMAP00000012061.1"/>
    <property type="gene ID" value="ENSKMAG00000008259.1"/>
</dbReference>
<evidence type="ECO:0000256" key="11">
    <source>
        <dbReference type="ARBA" id="ARBA00023277"/>
    </source>
</evidence>
<keyword evidence="6" id="KW-0147">Chitin-binding</keyword>
<dbReference type="InterPro" id="IPR001223">
    <property type="entry name" value="Glyco_hydro18_cat"/>
</dbReference>
<dbReference type="GO" id="GO:0000272">
    <property type="term" value="P:polysaccharide catabolic process"/>
    <property type="evidence" value="ECO:0007669"/>
    <property type="project" value="UniProtKB-KW"/>
</dbReference>
<keyword evidence="14" id="KW-1133">Transmembrane helix</keyword>
<comment type="catalytic activity">
    <reaction evidence="1">
        <text>Random endo-hydrolysis of N-acetyl-beta-D-glucosaminide (1-&gt;4)-beta-linkages in chitin and chitodextrins.</text>
        <dbReference type="EC" id="3.2.1.14"/>
    </reaction>
</comment>
<evidence type="ECO:0000256" key="3">
    <source>
        <dbReference type="ARBA" id="ARBA00009121"/>
    </source>
</evidence>
<dbReference type="SUPFAM" id="SSF54556">
    <property type="entry name" value="Chitinase insertion domain"/>
    <property type="match status" value="1"/>
</dbReference>
<dbReference type="AlphaFoldDB" id="A0A3Q3A6S9"/>
<dbReference type="GO" id="GO:0008843">
    <property type="term" value="F:endochitinase activity"/>
    <property type="evidence" value="ECO:0007669"/>
    <property type="project" value="UniProtKB-EC"/>
</dbReference>
<dbReference type="PANTHER" id="PTHR11177:SF332">
    <property type="entry name" value="CHITINASE"/>
    <property type="match status" value="1"/>
</dbReference>
<name>A0A3Q3A6S9_KRYMA</name>
<feature type="transmembrane region" description="Helical" evidence="14">
    <location>
        <begin position="12"/>
        <end position="33"/>
    </location>
</feature>
<evidence type="ECO:0000313" key="17">
    <source>
        <dbReference type="Ensembl" id="ENSKMAP00000012061.1"/>
    </source>
</evidence>
<dbReference type="InterPro" id="IPR001579">
    <property type="entry name" value="Glyco_hydro_18_chit_AS"/>
</dbReference>
<dbReference type="Pfam" id="PF00704">
    <property type="entry name" value="Glyco_hydro_18"/>
    <property type="match status" value="1"/>
</dbReference>
<dbReference type="PROSITE" id="PS50940">
    <property type="entry name" value="CHIT_BIND_II"/>
    <property type="match status" value="1"/>
</dbReference>
<evidence type="ECO:0000256" key="4">
    <source>
        <dbReference type="ARBA" id="ARBA00012729"/>
    </source>
</evidence>
<evidence type="ECO:0000256" key="2">
    <source>
        <dbReference type="ARBA" id="ARBA00004613"/>
    </source>
</evidence>
<feature type="domain" description="GH18" evidence="16">
    <location>
        <begin position="41"/>
        <end position="407"/>
    </location>
</feature>
<evidence type="ECO:0000256" key="6">
    <source>
        <dbReference type="ARBA" id="ARBA00022669"/>
    </source>
</evidence>
<dbReference type="InterPro" id="IPR050314">
    <property type="entry name" value="Glycosyl_Hydrlase_18"/>
</dbReference>
<evidence type="ECO:0000256" key="5">
    <source>
        <dbReference type="ARBA" id="ARBA00022525"/>
    </source>
</evidence>
<dbReference type="SUPFAM" id="SSF57625">
    <property type="entry name" value="Invertebrate chitin-binding proteins"/>
    <property type="match status" value="1"/>
</dbReference>
<evidence type="ECO:0000259" key="16">
    <source>
        <dbReference type="PROSITE" id="PS51910"/>
    </source>
</evidence>
<keyword evidence="18" id="KW-1185">Reference proteome</keyword>
<evidence type="ECO:0000313" key="18">
    <source>
        <dbReference type="Proteomes" id="UP000264800"/>
    </source>
</evidence>
<dbReference type="GO" id="GO:0006032">
    <property type="term" value="P:chitin catabolic process"/>
    <property type="evidence" value="ECO:0007669"/>
    <property type="project" value="UniProtKB-KW"/>
</dbReference>
<evidence type="ECO:0000256" key="7">
    <source>
        <dbReference type="ARBA" id="ARBA00022729"/>
    </source>
</evidence>
<dbReference type="InterPro" id="IPR017853">
    <property type="entry name" value="GH"/>
</dbReference>
<dbReference type="Proteomes" id="UP000264800">
    <property type="component" value="Unplaced"/>
</dbReference>
<keyword evidence="7" id="KW-0732">Signal</keyword>
<feature type="domain" description="Chitin-binding type-2" evidence="15">
    <location>
        <begin position="446"/>
        <end position="495"/>
    </location>
</feature>
<evidence type="ECO:0000256" key="1">
    <source>
        <dbReference type="ARBA" id="ARBA00000822"/>
    </source>
</evidence>
<dbReference type="EC" id="3.2.1.14" evidence="4"/>
<keyword evidence="5" id="KW-0964">Secreted</keyword>
<keyword evidence="8" id="KW-0378">Hydrolase</keyword>
<keyword evidence="13" id="KW-0624">Polysaccharide degradation</keyword>
<dbReference type="PROSITE" id="PS51910">
    <property type="entry name" value="GH18_2"/>
    <property type="match status" value="1"/>
</dbReference>
<dbReference type="STRING" id="37003.ENSKMAP00000012061"/>
<evidence type="ECO:0000256" key="12">
    <source>
        <dbReference type="ARBA" id="ARBA00023295"/>
    </source>
</evidence>
<reference evidence="17" key="1">
    <citation type="submission" date="2025-08" db="UniProtKB">
        <authorList>
            <consortium name="Ensembl"/>
        </authorList>
    </citation>
    <scope>IDENTIFICATION</scope>
</reference>
<keyword evidence="14" id="KW-0472">Membrane</keyword>
<keyword evidence="11" id="KW-0119">Carbohydrate metabolism</keyword>
<dbReference type="FunFam" id="2.170.140.10:FF:000001">
    <property type="entry name" value="Acidic mammalian chitinase"/>
    <property type="match status" value="1"/>
</dbReference>
<dbReference type="CDD" id="cd02872">
    <property type="entry name" value="GH18_chitolectin_chitotriosidase"/>
    <property type="match status" value="1"/>
</dbReference>